<gene>
    <name evidence="1" type="ORF">KCU98_g172</name>
</gene>
<reference evidence="1" key="1">
    <citation type="journal article" date="2021" name="J Fungi (Basel)">
        <title>Virulence traits and population genomics of the black yeast Aureobasidium melanogenum.</title>
        <authorList>
            <person name="Cernosa A."/>
            <person name="Sun X."/>
            <person name="Gostincar C."/>
            <person name="Fang C."/>
            <person name="Gunde-Cimerman N."/>
            <person name="Song Z."/>
        </authorList>
    </citation>
    <scope>NUCLEOTIDE SEQUENCE</scope>
    <source>
        <strain evidence="1">EXF-9298</strain>
    </source>
</reference>
<keyword evidence="2" id="KW-1185">Reference proteome</keyword>
<proteinExistence type="predicted"/>
<reference evidence="1" key="2">
    <citation type="submission" date="2021-08" db="EMBL/GenBank/DDBJ databases">
        <authorList>
            <person name="Gostincar C."/>
            <person name="Sun X."/>
            <person name="Song Z."/>
            <person name="Gunde-Cimerman N."/>
        </authorList>
    </citation>
    <scope>NUCLEOTIDE SEQUENCE</scope>
    <source>
        <strain evidence="1">EXF-9298</strain>
    </source>
</reference>
<dbReference type="AlphaFoldDB" id="A0A9P8K1P6"/>
<feature type="non-terminal residue" evidence="1">
    <location>
        <position position="80"/>
    </location>
</feature>
<dbReference type="Proteomes" id="UP000729357">
    <property type="component" value="Unassembled WGS sequence"/>
</dbReference>
<comment type="caution">
    <text evidence="1">The sequence shown here is derived from an EMBL/GenBank/DDBJ whole genome shotgun (WGS) entry which is preliminary data.</text>
</comment>
<evidence type="ECO:0000313" key="1">
    <source>
        <dbReference type="EMBL" id="KAG9991627.1"/>
    </source>
</evidence>
<protein>
    <submittedName>
        <fullName evidence="1">Uncharacterized protein</fullName>
    </submittedName>
</protein>
<accession>A0A9P8K1P6</accession>
<sequence length="80" mass="8812">MGVSSSNRPAESLGHDPILEHALLCHKLVCCFMLGSVGFCRCFYFCPRRRIALGVPDPFHLSIGLSVVRLLIVLRGNADE</sequence>
<evidence type="ECO:0000313" key="2">
    <source>
        <dbReference type="Proteomes" id="UP000729357"/>
    </source>
</evidence>
<organism evidence="1 2">
    <name type="scientific">Aureobasidium melanogenum</name>
    <name type="common">Aureobasidium pullulans var. melanogenum</name>
    <dbReference type="NCBI Taxonomy" id="46634"/>
    <lineage>
        <taxon>Eukaryota</taxon>
        <taxon>Fungi</taxon>
        <taxon>Dikarya</taxon>
        <taxon>Ascomycota</taxon>
        <taxon>Pezizomycotina</taxon>
        <taxon>Dothideomycetes</taxon>
        <taxon>Dothideomycetidae</taxon>
        <taxon>Dothideales</taxon>
        <taxon>Saccotheciaceae</taxon>
        <taxon>Aureobasidium</taxon>
    </lineage>
</organism>
<dbReference type="EMBL" id="JAHFXS010000001">
    <property type="protein sequence ID" value="KAG9991627.1"/>
    <property type="molecule type" value="Genomic_DNA"/>
</dbReference>
<name>A0A9P8K1P6_AURME</name>